<dbReference type="AlphaFoldDB" id="A0A1G1YSM2"/>
<evidence type="ECO:0000313" key="5">
    <source>
        <dbReference type="Proteomes" id="UP000178944"/>
    </source>
</evidence>
<keyword evidence="2" id="KW-0413">Isomerase</keyword>
<organism evidence="4 5">
    <name type="scientific">Candidatus Buchananbacteria bacterium RIFCSPLOWO2_01_FULL_56_15</name>
    <dbReference type="NCBI Taxonomy" id="1797547"/>
    <lineage>
        <taxon>Bacteria</taxon>
        <taxon>Candidatus Buchananiibacteriota</taxon>
    </lineage>
</organism>
<dbReference type="Pfam" id="PF10432">
    <property type="entry name" value="bact-PGI_C"/>
    <property type="match status" value="1"/>
</dbReference>
<accession>A0A1G1YSM2</accession>
<dbReference type="GO" id="GO:0004347">
    <property type="term" value="F:glucose-6-phosphate isomerase activity"/>
    <property type="evidence" value="ECO:0007669"/>
    <property type="project" value="InterPro"/>
</dbReference>
<dbReference type="Proteomes" id="UP000178944">
    <property type="component" value="Unassembled WGS sequence"/>
</dbReference>
<protein>
    <recommendedName>
        <fullName evidence="3">SIS domain-containing protein</fullName>
    </recommendedName>
</protein>
<dbReference type="CDD" id="cd05637">
    <property type="entry name" value="SIS_PGI_PMI_2"/>
    <property type="match status" value="1"/>
</dbReference>
<dbReference type="GO" id="GO:0004476">
    <property type="term" value="F:mannose-6-phosphate isomerase activity"/>
    <property type="evidence" value="ECO:0007669"/>
    <property type="project" value="InterPro"/>
</dbReference>
<dbReference type="InterPro" id="IPR046348">
    <property type="entry name" value="SIS_dom_sf"/>
</dbReference>
<dbReference type="InterPro" id="IPR001347">
    <property type="entry name" value="SIS_dom"/>
</dbReference>
<reference evidence="4 5" key="1">
    <citation type="journal article" date="2016" name="Nat. Commun.">
        <title>Thousands of microbial genomes shed light on interconnected biogeochemical processes in an aquifer system.</title>
        <authorList>
            <person name="Anantharaman K."/>
            <person name="Brown C.T."/>
            <person name="Hug L.A."/>
            <person name="Sharon I."/>
            <person name="Castelle C.J."/>
            <person name="Probst A.J."/>
            <person name="Thomas B.C."/>
            <person name="Singh A."/>
            <person name="Wilkins M.J."/>
            <person name="Karaoz U."/>
            <person name="Brodie E.L."/>
            <person name="Williams K.H."/>
            <person name="Hubbard S.S."/>
            <person name="Banfield J.F."/>
        </authorList>
    </citation>
    <scope>NUCLEOTIDE SEQUENCE [LARGE SCALE GENOMIC DNA]</scope>
</reference>
<gene>
    <name evidence="4" type="ORF">A2951_00535</name>
</gene>
<dbReference type="SUPFAM" id="SSF53697">
    <property type="entry name" value="SIS domain"/>
    <property type="match status" value="1"/>
</dbReference>
<evidence type="ECO:0000256" key="1">
    <source>
        <dbReference type="ARBA" id="ARBA00010523"/>
    </source>
</evidence>
<dbReference type="InterPro" id="IPR019490">
    <property type="entry name" value="Glu6P/Mann6P_isomerase_C"/>
</dbReference>
<evidence type="ECO:0000256" key="2">
    <source>
        <dbReference type="ARBA" id="ARBA00023235"/>
    </source>
</evidence>
<dbReference type="Gene3D" id="3.40.50.10490">
    <property type="entry name" value="Glucose-6-phosphate isomerase like protein, domain 1"/>
    <property type="match status" value="2"/>
</dbReference>
<evidence type="ECO:0000259" key="3">
    <source>
        <dbReference type="PROSITE" id="PS51464"/>
    </source>
</evidence>
<dbReference type="GO" id="GO:0005975">
    <property type="term" value="P:carbohydrate metabolic process"/>
    <property type="evidence" value="ECO:0007669"/>
    <property type="project" value="InterPro"/>
</dbReference>
<evidence type="ECO:0000313" key="4">
    <source>
        <dbReference type="EMBL" id="OGY54630.1"/>
    </source>
</evidence>
<name>A0A1G1YSM2_9BACT</name>
<sequence>MEQAIKDFAKQFRFKPEIKNSDRYSPTGRFIVCGMGGSHLAADILQSIEPKIDLAIRRDYGLPERTDGATVVVSSYSGNTEEALDAYEQVRQHGLPMLAIAVGGKLIEQALRDNVPYIQLPDTGIQPRSALGFSFLALLKALGQDELLNQASALNSLKPLGCKPAGKELAKKLKGKVPVIYASTRNKAVAYNWKIKLNETGKLPAFMNVVPELNHNEMTGFDAATPATKRLVKPFSVLMLTDAEDHPRIQKRMTILEQLFTGRELPVTLVPLEGSSRLEKVFSSLLTADWLAVTLAKKYHAEAEQVPMIEEFKKLME</sequence>
<comment type="similarity">
    <text evidence="1">Belongs to the PGI/PMI family.</text>
</comment>
<dbReference type="PROSITE" id="PS51464">
    <property type="entry name" value="SIS"/>
    <property type="match status" value="1"/>
</dbReference>
<dbReference type="GO" id="GO:1901135">
    <property type="term" value="P:carbohydrate derivative metabolic process"/>
    <property type="evidence" value="ECO:0007669"/>
    <property type="project" value="InterPro"/>
</dbReference>
<comment type="caution">
    <text evidence="4">The sequence shown here is derived from an EMBL/GenBank/DDBJ whole genome shotgun (WGS) entry which is preliminary data.</text>
</comment>
<feature type="domain" description="SIS" evidence="3">
    <location>
        <begin position="14"/>
        <end position="147"/>
    </location>
</feature>
<proteinExistence type="inferred from homology"/>
<dbReference type="GO" id="GO:0097367">
    <property type="term" value="F:carbohydrate derivative binding"/>
    <property type="evidence" value="ECO:0007669"/>
    <property type="project" value="InterPro"/>
</dbReference>
<dbReference type="EMBL" id="MHIQ01000029">
    <property type="protein sequence ID" value="OGY54630.1"/>
    <property type="molecule type" value="Genomic_DNA"/>
</dbReference>